<evidence type="ECO:0000313" key="2">
    <source>
        <dbReference type="EMBL" id="GFE52641.1"/>
    </source>
</evidence>
<dbReference type="Proteomes" id="UP001057455">
    <property type="component" value="Unassembled WGS sequence"/>
</dbReference>
<proteinExistence type="predicted"/>
<protein>
    <submittedName>
        <fullName evidence="2">Uncharacterized protein</fullName>
    </submittedName>
</protein>
<organism evidence="2 3">
    <name type="scientific">Babesia ovis</name>
    <dbReference type="NCBI Taxonomy" id="5869"/>
    <lineage>
        <taxon>Eukaryota</taxon>
        <taxon>Sar</taxon>
        <taxon>Alveolata</taxon>
        <taxon>Apicomplexa</taxon>
        <taxon>Aconoidasida</taxon>
        <taxon>Piroplasmida</taxon>
        <taxon>Babesiidae</taxon>
        <taxon>Babesia</taxon>
    </lineage>
</organism>
<accession>A0A9W5T8E3</accession>
<evidence type="ECO:0000313" key="3">
    <source>
        <dbReference type="Proteomes" id="UP001057455"/>
    </source>
</evidence>
<feature type="region of interest" description="Disordered" evidence="1">
    <location>
        <begin position="675"/>
        <end position="697"/>
    </location>
</feature>
<gene>
    <name evidence="2" type="ORF">BaOVIS_000450</name>
</gene>
<reference evidence="2" key="1">
    <citation type="submission" date="2019-12" db="EMBL/GenBank/DDBJ databases">
        <title>Genome sequence of Babesia ovis.</title>
        <authorList>
            <person name="Yamagishi J."/>
            <person name="Sevinc F."/>
            <person name="Xuan X."/>
        </authorList>
    </citation>
    <scope>NUCLEOTIDE SEQUENCE</scope>
    <source>
        <strain evidence="2">Selcuk</strain>
    </source>
</reference>
<feature type="compositionally biased region" description="Polar residues" evidence="1">
    <location>
        <begin position="944"/>
        <end position="953"/>
    </location>
</feature>
<feature type="compositionally biased region" description="Polar residues" evidence="1">
    <location>
        <begin position="675"/>
        <end position="696"/>
    </location>
</feature>
<comment type="caution">
    <text evidence="2">The sequence shown here is derived from an EMBL/GenBank/DDBJ whole genome shotgun (WGS) entry which is preliminary data.</text>
</comment>
<dbReference type="OrthoDB" id="365587at2759"/>
<dbReference type="EMBL" id="BLIY01000001">
    <property type="protein sequence ID" value="GFE52641.1"/>
    <property type="molecule type" value="Genomic_DNA"/>
</dbReference>
<dbReference type="AlphaFoldDB" id="A0A9W5T8E3"/>
<keyword evidence="3" id="KW-1185">Reference proteome</keyword>
<feature type="region of interest" description="Disordered" evidence="1">
    <location>
        <begin position="942"/>
        <end position="961"/>
    </location>
</feature>
<sequence length="1049" mass="117887">MDTPAETGRTLKPTNVAELLSNLTEQQTRLMETYKGFLQSMQLESNLKDAKGKLSGLQKAGAELIELQKDHIRKMLLMLYPIFRLVMPEAQFEEDPCIQMLQSQEKLNTYDLVELSCVLRCYFAKLAVYIYHMATFVQDRAGYERVVSSDPNLSKRDVMFDASDFDNTNLFEPLFPQDSIQYPAEDRSIFANMTANGWYDRMTRIYQTTPHDPTFSDGVSSTYKRDLNLDDLANDDFGYQPQELKAASPDYLPTDRVTSQDIPSRLDAWDSNAMLDLPDYSYDKDIADIMDPTNTSYSTTQLYGGADNHFYQGEIDGFYPPQNDHGAFARMMADPIRYTPNEQPGFNTMMPPMKAHIQKPMQQSMQDDGHVNQEMFIPPTHNNRVSHSMRSPMVQPNVYAPVAQPQYVQSIPMRGPVAPMMKAPIPPNRHIYTSNAHHKVQTRDNGPQKATNCQPAKNCLRPMNRNDIFNTAAQSPQHPENDMTNMNILGDTQRHGMSQVLMQQMLQHGRVYSPTDDLCCGVECTGSKHKGKHDLRSVMSQEALHPSFYSHRNVVKEGVHVKGTGAQKDITYLIYDSPLHRPAYNEPSEIDYSQMENSADGSLHDANAVYPQSSIHTTLDPNNMPAYFPASSQDNVSYHTSVNSVESHMINPVPAALQQRQPVVTQVNNLANSFNTMQVPPNNSGRPVDRPTQSGRMSVRNDVARKPAAEDFVDDVEHSYREGFLPRTLVSHQQKAETQPNVSNTAQDQGDNMCFTVQLSQQDVTAFQTVESSDIESARAVDPEFDQPKTHVPTMLVKQDSEVNITHKESVHESPEEPGDNTDYSGVVTFNSREYGDDIKTGVTQPQVYANESRHTAANVVNESVLQSMSHISSIHEDLQSIRHVESLESSNSMEYKQSSVNDSYIQSSISAEYRQSTGSFDYPQSMSSMEYDKSIDVAKEYSSRNPDASESIDNSKHSYNAGDSIPTVIAEQLPAPMIVEEPPDLTNGDNDGYGEWVKHCIRRGINERSNIDKIESMPNLDDDDDLSSSGIHIPPLDMAKLNIRGSSM</sequence>
<evidence type="ECO:0000256" key="1">
    <source>
        <dbReference type="SAM" id="MobiDB-lite"/>
    </source>
</evidence>
<name>A0A9W5T8E3_BABOV</name>